<evidence type="ECO:0000313" key="4">
    <source>
        <dbReference type="EMBL" id="CDZ97063.1"/>
    </source>
</evidence>
<evidence type="ECO:0000256" key="1">
    <source>
        <dbReference type="ARBA" id="ARBA00005567"/>
    </source>
</evidence>
<proteinExistence type="inferred from homology"/>
<dbReference type="InterPro" id="IPR014352">
    <property type="entry name" value="FERM/acyl-CoA-bd_prot_sf"/>
</dbReference>
<dbReference type="PANTHER" id="PTHR23310">
    <property type="entry name" value="ACYL-COA-BINDING PROTEIN, ACBP"/>
    <property type="match status" value="1"/>
</dbReference>
<dbReference type="AlphaFoldDB" id="A0A0F7SH47"/>
<accession>A0A0F7SH47</accession>
<dbReference type="SUPFAM" id="SSF47027">
    <property type="entry name" value="Acyl-CoA binding protein"/>
    <property type="match status" value="1"/>
</dbReference>
<dbReference type="Gene3D" id="1.20.80.10">
    <property type="match status" value="1"/>
</dbReference>
<evidence type="ECO:0000256" key="2">
    <source>
        <dbReference type="ARBA" id="ARBA00023121"/>
    </source>
</evidence>
<dbReference type="InterPro" id="IPR000582">
    <property type="entry name" value="Acyl-CoA-binding_protein"/>
</dbReference>
<keyword evidence="2" id="KW-0446">Lipid-binding</keyword>
<dbReference type="PROSITE" id="PS00880">
    <property type="entry name" value="ACB_1"/>
    <property type="match status" value="1"/>
</dbReference>
<name>A0A0F7SH47_PHARH</name>
<dbReference type="EMBL" id="LN483167">
    <property type="protein sequence ID" value="CDZ97063.1"/>
    <property type="molecule type" value="Genomic_DNA"/>
</dbReference>
<comment type="similarity">
    <text evidence="1">Belongs to the ACBP family.</text>
</comment>
<dbReference type="PRINTS" id="PR00689">
    <property type="entry name" value="ACOABINDINGP"/>
</dbReference>
<sequence length="105" mass="11455">MSAAQFDKAVAIVSKLPPTGDVRPSDDDKLIFYALFKQASVGDCNTPKPGLMDFVGKAKWNAWTQVKGKSTEDAKKEYVEQLKRVLSKASGNAEADAYLKELESA</sequence>
<dbReference type="PANTHER" id="PTHR23310:SF62">
    <property type="entry name" value="ACYL-COA BINDING PROTEIN 1, ISOFORM A"/>
    <property type="match status" value="1"/>
</dbReference>
<dbReference type="GO" id="GO:0000062">
    <property type="term" value="F:fatty-acyl-CoA binding"/>
    <property type="evidence" value="ECO:0007669"/>
    <property type="project" value="InterPro"/>
</dbReference>
<dbReference type="Pfam" id="PF00887">
    <property type="entry name" value="ACBP"/>
    <property type="match status" value="1"/>
</dbReference>
<dbReference type="InterPro" id="IPR035984">
    <property type="entry name" value="Acyl-CoA-binding_sf"/>
</dbReference>
<reference evidence="4" key="1">
    <citation type="submission" date="2014-08" db="EMBL/GenBank/DDBJ databases">
        <authorList>
            <person name="Sharma Rahul"/>
            <person name="Thines Marco"/>
        </authorList>
    </citation>
    <scope>NUCLEOTIDE SEQUENCE</scope>
</reference>
<dbReference type="PROSITE" id="PS51228">
    <property type="entry name" value="ACB_2"/>
    <property type="match status" value="1"/>
</dbReference>
<dbReference type="FunFam" id="1.20.80.10:FF:000010">
    <property type="entry name" value="Acyl-CoA-binding domain-containing protein 5"/>
    <property type="match status" value="1"/>
</dbReference>
<dbReference type="GO" id="GO:0006631">
    <property type="term" value="P:fatty acid metabolic process"/>
    <property type="evidence" value="ECO:0007669"/>
    <property type="project" value="TreeGrafter"/>
</dbReference>
<organism evidence="4">
    <name type="scientific">Phaffia rhodozyma</name>
    <name type="common">Yeast</name>
    <name type="synonym">Xanthophyllomyces dendrorhous</name>
    <dbReference type="NCBI Taxonomy" id="264483"/>
    <lineage>
        <taxon>Eukaryota</taxon>
        <taxon>Fungi</taxon>
        <taxon>Dikarya</taxon>
        <taxon>Basidiomycota</taxon>
        <taxon>Agaricomycotina</taxon>
        <taxon>Tremellomycetes</taxon>
        <taxon>Cystofilobasidiales</taxon>
        <taxon>Mrakiaceae</taxon>
        <taxon>Phaffia</taxon>
    </lineage>
</organism>
<dbReference type="InterPro" id="IPR022408">
    <property type="entry name" value="Acyl-CoA-binding_prot_CS"/>
</dbReference>
<feature type="domain" description="ACB" evidence="3">
    <location>
        <begin position="2"/>
        <end position="91"/>
    </location>
</feature>
<evidence type="ECO:0000259" key="3">
    <source>
        <dbReference type="PROSITE" id="PS51228"/>
    </source>
</evidence>
<protein>
    <submittedName>
        <fullName evidence="4">Acyl-CoA-binding protein</fullName>
    </submittedName>
</protein>